<protein>
    <submittedName>
        <fullName evidence="3">Uncharacterized protein</fullName>
    </submittedName>
</protein>
<dbReference type="PANTHER" id="PTHR11006:SF4">
    <property type="entry name" value="PROTEIN ARGININE N-METHYLTRANSFERASE 7"/>
    <property type="match status" value="1"/>
</dbReference>
<comment type="caution">
    <text evidence="3">The sequence shown here is derived from an EMBL/GenBank/DDBJ whole genome shotgun (WGS) entry which is preliminary data.</text>
</comment>
<keyword evidence="1" id="KW-0949">S-adenosyl-L-methionine</keyword>
<dbReference type="OrthoDB" id="415293at2759"/>
<dbReference type="EMBL" id="CAJNDS010000412">
    <property type="protein sequence ID" value="CAE7203574.1"/>
    <property type="molecule type" value="Genomic_DNA"/>
</dbReference>
<dbReference type="GO" id="GO:0042054">
    <property type="term" value="F:histone methyltransferase activity"/>
    <property type="evidence" value="ECO:0007669"/>
    <property type="project" value="TreeGrafter"/>
</dbReference>
<dbReference type="InterPro" id="IPR025799">
    <property type="entry name" value="Arg_MeTrfase"/>
</dbReference>
<dbReference type="AlphaFoldDB" id="A0A812JCK3"/>
<organism evidence="3 4">
    <name type="scientific">Symbiodinium natans</name>
    <dbReference type="NCBI Taxonomy" id="878477"/>
    <lineage>
        <taxon>Eukaryota</taxon>
        <taxon>Sar</taxon>
        <taxon>Alveolata</taxon>
        <taxon>Dinophyceae</taxon>
        <taxon>Suessiales</taxon>
        <taxon>Symbiodiniaceae</taxon>
        <taxon>Symbiodinium</taxon>
    </lineage>
</organism>
<evidence type="ECO:0000313" key="4">
    <source>
        <dbReference type="Proteomes" id="UP000604046"/>
    </source>
</evidence>
<dbReference type="SUPFAM" id="SSF53335">
    <property type="entry name" value="S-adenosyl-L-methionine-dependent methyltransferases"/>
    <property type="match status" value="1"/>
</dbReference>
<dbReference type="GO" id="GO:0016274">
    <property type="term" value="F:protein-arginine N-methyltransferase activity"/>
    <property type="evidence" value="ECO:0007669"/>
    <property type="project" value="InterPro"/>
</dbReference>
<evidence type="ECO:0000256" key="2">
    <source>
        <dbReference type="SAM" id="MobiDB-lite"/>
    </source>
</evidence>
<evidence type="ECO:0000256" key="1">
    <source>
        <dbReference type="ARBA" id="ARBA00022691"/>
    </source>
</evidence>
<evidence type="ECO:0000313" key="3">
    <source>
        <dbReference type="EMBL" id="CAE7203574.1"/>
    </source>
</evidence>
<dbReference type="Proteomes" id="UP000604046">
    <property type="component" value="Unassembled WGS sequence"/>
</dbReference>
<name>A0A812JCK3_9DINO</name>
<feature type="region of interest" description="Disordered" evidence="2">
    <location>
        <begin position="1"/>
        <end position="22"/>
    </location>
</feature>
<dbReference type="InterPro" id="IPR029063">
    <property type="entry name" value="SAM-dependent_MTases_sf"/>
</dbReference>
<feature type="compositionally biased region" description="Basic and acidic residues" evidence="2">
    <location>
        <begin position="1"/>
        <end position="15"/>
    </location>
</feature>
<feature type="region of interest" description="Disordered" evidence="2">
    <location>
        <begin position="97"/>
        <end position="121"/>
    </location>
</feature>
<gene>
    <name evidence="3" type="ORF">SNAT2548_LOCUS6247</name>
</gene>
<keyword evidence="4" id="KW-1185">Reference proteome</keyword>
<dbReference type="PANTHER" id="PTHR11006">
    <property type="entry name" value="PROTEIN ARGININE N-METHYLTRANSFERASE"/>
    <property type="match status" value="1"/>
</dbReference>
<proteinExistence type="predicted"/>
<sequence length="650" mass="72320">MDNRARSRSRGRTESTDPTQTCSERWVHAFRALAEFEEGAWAGKAEAEATSLGQIKARRLQLLREAGEALGYPPESWLYSADAADAHERLEHVPATLNVEGHLEPGRPGRTFSPRAAQGRSSFEQNRQYTLENHIEMVLDVHRVAAFQTCIHRAAPGRRVLDVGSGAFCLLGRLALKAGAVLVHCVEQSSASMAHARELFQMEMARTESPPLLWLRRTPATLCPDQMQLMFPSPEVRRWEIHVEDAAAAERVVHEVEQHEEETSDSHSSRGSYCGTVLLWPDDEEFPTSLELHQGLCAEVPLPGEYDLVLHEVLGYMASSEGVVPTIRDLHARQLPTRGCQFIPSAAGTYFAPTARIEMTDLEMALHQLFNGEEELAVKTKYNVRHFDPSSFLSKPEVFEWFQFDTPATLVDQERLVEFRTAREGYFDGLHFHLLIELDPLTTLNVLTVPTTWCTSYIRLLREAVFLPAGSLITCQCRAASGPTAQYFVELWLGPATESPPLARFAWSGCSLSCALVAKGHKSSHGSPVGTAFLQLNLRKCRKWYEIVPVDVVSEVQDVMDLLLDLGVPLTSKQQIELRFQATVFAAHHNDAVDFATFIQLIRWMLDVNLGGINRKTAGNGGSKGFQAASAALSVSLRSRYTASRRASLS</sequence>
<accession>A0A812JCK3</accession>
<dbReference type="Gene3D" id="3.40.50.150">
    <property type="entry name" value="Vaccinia Virus protein VP39"/>
    <property type="match status" value="1"/>
</dbReference>
<reference evidence="3" key="1">
    <citation type="submission" date="2021-02" db="EMBL/GenBank/DDBJ databases">
        <authorList>
            <person name="Dougan E. K."/>
            <person name="Rhodes N."/>
            <person name="Thang M."/>
            <person name="Chan C."/>
        </authorList>
    </citation>
    <scope>NUCLEOTIDE SEQUENCE</scope>
</reference>